<accession>A0A1W4XVT7</accession>
<dbReference type="AlphaFoldDB" id="A0A1W4XVT7"/>
<evidence type="ECO:0000259" key="6">
    <source>
        <dbReference type="Pfam" id="PF16077"/>
    </source>
</evidence>
<gene>
    <name evidence="8" type="primary">LOC108745041</name>
</gene>
<dbReference type="RefSeq" id="XP_018336583.1">
    <property type="nucleotide sequence ID" value="XM_018481081.1"/>
</dbReference>
<keyword evidence="5" id="KW-1133">Transmembrane helix</keyword>
<evidence type="ECO:0000256" key="2">
    <source>
        <dbReference type="ARBA" id="ARBA00022729"/>
    </source>
</evidence>
<evidence type="ECO:0000256" key="5">
    <source>
        <dbReference type="SAM" id="Phobius"/>
    </source>
</evidence>
<name>A0A1W4XVT7_AGRPL</name>
<evidence type="ECO:0000256" key="4">
    <source>
        <dbReference type="ARBA" id="ARBA00023180"/>
    </source>
</evidence>
<proteinExistence type="predicted"/>
<protein>
    <submittedName>
        <fullName evidence="8">Protein spaetzle 5</fullName>
    </submittedName>
</protein>
<dbReference type="PANTHER" id="PTHR23199">
    <property type="entry name" value="NEUROTROPHIN 1-RELATED"/>
    <property type="match status" value="1"/>
</dbReference>
<dbReference type="InterPro" id="IPR029034">
    <property type="entry name" value="Cystine-knot_cytokine"/>
</dbReference>
<keyword evidence="5" id="KW-0472">Membrane</keyword>
<dbReference type="InterPro" id="IPR052444">
    <property type="entry name" value="Spz/Toll_ligand-like"/>
</dbReference>
<dbReference type="InterPro" id="IPR032104">
    <property type="entry name" value="Spaetzle"/>
</dbReference>
<keyword evidence="4" id="KW-0325">Glycoprotein</keyword>
<dbReference type="GO" id="GO:0008083">
    <property type="term" value="F:growth factor activity"/>
    <property type="evidence" value="ECO:0007669"/>
    <property type="project" value="TreeGrafter"/>
</dbReference>
<dbReference type="GO" id="GO:0005615">
    <property type="term" value="C:extracellular space"/>
    <property type="evidence" value="ECO:0007669"/>
    <property type="project" value="UniProtKB-ARBA"/>
</dbReference>
<feature type="transmembrane region" description="Helical" evidence="5">
    <location>
        <begin position="12"/>
        <end position="33"/>
    </location>
</feature>
<dbReference type="Pfam" id="PF16077">
    <property type="entry name" value="Spaetzle"/>
    <property type="match status" value="1"/>
</dbReference>
<keyword evidence="2" id="KW-0732">Signal</keyword>
<dbReference type="FunFam" id="2.10.90.10:FF:000018">
    <property type="entry name" value="Spatzle 4"/>
    <property type="match status" value="1"/>
</dbReference>
<dbReference type="InParanoid" id="A0A1W4XVT7"/>
<dbReference type="OrthoDB" id="7933576at2759"/>
<evidence type="ECO:0000256" key="3">
    <source>
        <dbReference type="ARBA" id="ARBA00023157"/>
    </source>
</evidence>
<sequence length="393" mass="45498">MGQRRVTVDTELLPTSSALVVMKMIITGFLFILHTPETDAVCSPLYGGEPCLFVPAPPGKTPSCARPGLTYCEHSPHYPKELIKHLITLWRYDKRTLFLDESPEEFNSYTHPYPTENYSHKPLPVYGPPNLLSPENHLPEPIYIPKPPFTHNYNPLSNQYIPPSRNFSDFLGYPERRPYSNQEEVSSNQLFNYKPLYKQQEEYNRPGYYNPFNNYQQQQQNFPQPQNNYNYYNSKDWWQRPIRDVKGHLKTRSRRSTKVRRHRRELATLLTASNVTLSSIHNRRKRQSNPTGQTLCQARTQFVMPEAAMNSQGNWMYVVNVQEGNAKFTQLVRSETCVSQQCSGLCGLPTGYTSRCEQKYIQKRLVALEGTGNNLYSDLFWLPSCCVCTLSQS</sequence>
<feature type="domain" description="Spaetzle" evidence="6">
    <location>
        <begin position="294"/>
        <end position="389"/>
    </location>
</feature>
<dbReference type="STRING" id="224129.A0A1W4XVT7"/>
<dbReference type="FunCoup" id="A0A1W4XVT7">
    <property type="interactions" value="100"/>
</dbReference>
<dbReference type="GO" id="GO:0005121">
    <property type="term" value="F:Toll binding"/>
    <property type="evidence" value="ECO:0007669"/>
    <property type="project" value="TreeGrafter"/>
</dbReference>
<organism evidence="7 8">
    <name type="scientific">Agrilus planipennis</name>
    <name type="common">Emerald ash borer</name>
    <name type="synonym">Agrilus marcopoli</name>
    <dbReference type="NCBI Taxonomy" id="224129"/>
    <lineage>
        <taxon>Eukaryota</taxon>
        <taxon>Metazoa</taxon>
        <taxon>Ecdysozoa</taxon>
        <taxon>Arthropoda</taxon>
        <taxon>Hexapoda</taxon>
        <taxon>Insecta</taxon>
        <taxon>Pterygota</taxon>
        <taxon>Neoptera</taxon>
        <taxon>Endopterygota</taxon>
        <taxon>Coleoptera</taxon>
        <taxon>Polyphaga</taxon>
        <taxon>Elateriformia</taxon>
        <taxon>Buprestoidea</taxon>
        <taxon>Buprestidae</taxon>
        <taxon>Agrilinae</taxon>
        <taxon>Agrilus</taxon>
    </lineage>
</organism>
<dbReference type="KEGG" id="apln:108745041"/>
<evidence type="ECO:0000313" key="7">
    <source>
        <dbReference type="Proteomes" id="UP000192223"/>
    </source>
</evidence>
<evidence type="ECO:0000313" key="8">
    <source>
        <dbReference type="RefSeq" id="XP_018336583.1"/>
    </source>
</evidence>
<dbReference type="Proteomes" id="UP000192223">
    <property type="component" value="Unplaced"/>
</dbReference>
<dbReference type="GO" id="GO:0045087">
    <property type="term" value="P:innate immune response"/>
    <property type="evidence" value="ECO:0007669"/>
    <property type="project" value="TreeGrafter"/>
</dbReference>
<dbReference type="Gene3D" id="2.10.90.10">
    <property type="entry name" value="Cystine-knot cytokines"/>
    <property type="match status" value="1"/>
</dbReference>
<dbReference type="GeneID" id="108745041"/>
<keyword evidence="3" id="KW-1015">Disulfide bond</keyword>
<keyword evidence="7" id="KW-1185">Reference proteome</keyword>
<dbReference type="GO" id="GO:0021556">
    <property type="term" value="P:central nervous system formation"/>
    <property type="evidence" value="ECO:0007669"/>
    <property type="project" value="TreeGrafter"/>
</dbReference>
<dbReference type="SUPFAM" id="SSF57501">
    <property type="entry name" value="Cystine-knot cytokines"/>
    <property type="match status" value="1"/>
</dbReference>
<reference evidence="8" key="1">
    <citation type="submission" date="2025-08" db="UniProtKB">
        <authorList>
            <consortium name="RefSeq"/>
        </authorList>
    </citation>
    <scope>IDENTIFICATION</scope>
    <source>
        <tissue evidence="8">Entire body</tissue>
    </source>
</reference>
<keyword evidence="5" id="KW-0812">Transmembrane</keyword>
<dbReference type="PANTHER" id="PTHR23199:SF16">
    <property type="entry name" value="PROTEIN SPAETZLE 5"/>
    <property type="match status" value="1"/>
</dbReference>
<evidence type="ECO:0000256" key="1">
    <source>
        <dbReference type="ARBA" id="ARBA00011748"/>
    </source>
</evidence>
<comment type="subunit">
    <text evidence="1">Homodimer; disulfide-linked.</text>
</comment>